<keyword evidence="8" id="KW-1185">Reference proteome</keyword>
<evidence type="ECO:0000313" key="7">
    <source>
        <dbReference type="EMBL" id="MFC4097297.1"/>
    </source>
</evidence>
<name>A0ABV8JWC7_9FLAO</name>
<feature type="domain" description="RNA polymerase sigma factor 70 region 4 type 2" evidence="6">
    <location>
        <begin position="121"/>
        <end position="170"/>
    </location>
</feature>
<evidence type="ECO:0000256" key="3">
    <source>
        <dbReference type="ARBA" id="ARBA00023082"/>
    </source>
</evidence>
<dbReference type="PANTHER" id="PTHR43133">
    <property type="entry name" value="RNA POLYMERASE ECF-TYPE SIGMA FACTO"/>
    <property type="match status" value="1"/>
</dbReference>
<dbReference type="RefSeq" id="WP_225621174.1">
    <property type="nucleotide sequence ID" value="NZ_JACYFJ010000002.1"/>
</dbReference>
<dbReference type="Gene3D" id="1.10.10.10">
    <property type="entry name" value="Winged helix-like DNA-binding domain superfamily/Winged helix DNA-binding domain"/>
    <property type="match status" value="1"/>
</dbReference>
<evidence type="ECO:0000256" key="2">
    <source>
        <dbReference type="ARBA" id="ARBA00023015"/>
    </source>
</evidence>
<dbReference type="InterPro" id="IPR014284">
    <property type="entry name" value="RNA_pol_sigma-70_dom"/>
</dbReference>
<keyword evidence="3" id="KW-0731">Sigma factor</keyword>
<accession>A0ABV8JWC7</accession>
<dbReference type="InterPro" id="IPR014327">
    <property type="entry name" value="RNA_pol_sigma70_bacteroid"/>
</dbReference>
<reference evidence="8" key="1">
    <citation type="journal article" date="2019" name="Int. J. Syst. Evol. Microbiol.">
        <title>The Global Catalogue of Microorganisms (GCM) 10K type strain sequencing project: providing services to taxonomists for standard genome sequencing and annotation.</title>
        <authorList>
            <consortium name="The Broad Institute Genomics Platform"/>
            <consortium name="The Broad Institute Genome Sequencing Center for Infectious Disease"/>
            <person name="Wu L."/>
            <person name="Ma J."/>
        </authorList>
    </citation>
    <scope>NUCLEOTIDE SEQUENCE [LARGE SCALE GENOMIC DNA]</scope>
    <source>
        <strain evidence="8">CECT 7477</strain>
    </source>
</reference>
<comment type="caution">
    <text evidence="7">The sequence shown here is derived from an EMBL/GenBank/DDBJ whole genome shotgun (WGS) entry which is preliminary data.</text>
</comment>
<dbReference type="InterPro" id="IPR007627">
    <property type="entry name" value="RNA_pol_sigma70_r2"/>
</dbReference>
<keyword evidence="2" id="KW-0805">Transcription regulation</keyword>
<dbReference type="Gene3D" id="1.10.1740.10">
    <property type="match status" value="1"/>
</dbReference>
<gene>
    <name evidence="7" type="ORF">ACFOUT_15505</name>
</gene>
<dbReference type="Pfam" id="PF08281">
    <property type="entry name" value="Sigma70_r4_2"/>
    <property type="match status" value="1"/>
</dbReference>
<dbReference type="InterPro" id="IPR039425">
    <property type="entry name" value="RNA_pol_sigma-70-like"/>
</dbReference>
<comment type="similarity">
    <text evidence="1">Belongs to the sigma-70 factor family. ECF subfamily.</text>
</comment>
<evidence type="ECO:0000259" key="6">
    <source>
        <dbReference type="Pfam" id="PF08281"/>
    </source>
</evidence>
<dbReference type="InterPro" id="IPR013324">
    <property type="entry name" value="RNA_pol_sigma_r3/r4-like"/>
</dbReference>
<evidence type="ECO:0000313" key="8">
    <source>
        <dbReference type="Proteomes" id="UP001595814"/>
    </source>
</evidence>
<dbReference type="InterPro" id="IPR013249">
    <property type="entry name" value="RNA_pol_sigma70_r4_t2"/>
</dbReference>
<dbReference type="NCBIfam" id="TIGR02937">
    <property type="entry name" value="sigma70-ECF"/>
    <property type="match status" value="1"/>
</dbReference>
<organism evidence="7 8">
    <name type="scientific">Euzebyella saccharophila</name>
    <dbReference type="NCBI Taxonomy" id="679664"/>
    <lineage>
        <taxon>Bacteria</taxon>
        <taxon>Pseudomonadati</taxon>
        <taxon>Bacteroidota</taxon>
        <taxon>Flavobacteriia</taxon>
        <taxon>Flavobacteriales</taxon>
        <taxon>Flavobacteriaceae</taxon>
        <taxon>Euzebyella</taxon>
    </lineage>
</organism>
<feature type="domain" description="RNA polymerase sigma-70 region 2" evidence="5">
    <location>
        <begin position="25"/>
        <end position="92"/>
    </location>
</feature>
<sequence length="202" mass="24201">MSKYHNDFQVKQALREGDHKALEYLMDSYHHRLCVYVYSLTHDQDSAKDIVQNVFIKLWEQKDRLMHVESLRSFLYKSVYNGFLNHLRSERRMLTIEEKHMERLYQIIEEDQELVEKQIVLIRTEIQNLPPKCRETFMLSKGEGLTNIEIANFMNVSLKTVENQMSKAFKILRKKLQHKIEPVLFLLFGITDNQSRLKVRQV</sequence>
<evidence type="ECO:0000256" key="4">
    <source>
        <dbReference type="ARBA" id="ARBA00023163"/>
    </source>
</evidence>
<dbReference type="InterPro" id="IPR036388">
    <property type="entry name" value="WH-like_DNA-bd_sf"/>
</dbReference>
<dbReference type="NCBIfam" id="TIGR02985">
    <property type="entry name" value="Sig70_bacteroi1"/>
    <property type="match status" value="1"/>
</dbReference>
<dbReference type="InterPro" id="IPR013325">
    <property type="entry name" value="RNA_pol_sigma_r2"/>
</dbReference>
<dbReference type="Proteomes" id="UP001595814">
    <property type="component" value="Unassembled WGS sequence"/>
</dbReference>
<dbReference type="SUPFAM" id="SSF88946">
    <property type="entry name" value="Sigma2 domain of RNA polymerase sigma factors"/>
    <property type="match status" value="1"/>
</dbReference>
<dbReference type="PANTHER" id="PTHR43133:SF46">
    <property type="entry name" value="RNA POLYMERASE SIGMA-70 FACTOR ECF SUBFAMILY"/>
    <property type="match status" value="1"/>
</dbReference>
<dbReference type="SUPFAM" id="SSF88659">
    <property type="entry name" value="Sigma3 and sigma4 domains of RNA polymerase sigma factors"/>
    <property type="match status" value="1"/>
</dbReference>
<dbReference type="Pfam" id="PF04542">
    <property type="entry name" value="Sigma70_r2"/>
    <property type="match status" value="1"/>
</dbReference>
<proteinExistence type="inferred from homology"/>
<keyword evidence="4" id="KW-0804">Transcription</keyword>
<evidence type="ECO:0000259" key="5">
    <source>
        <dbReference type="Pfam" id="PF04542"/>
    </source>
</evidence>
<dbReference type="EMBL" id="JBHSAW010000010">
    <property type="protein sequence ID" value="MFC4097297.1"/>
    <property type="molecule type" value="Genomic_DNA"/>
</dbReference>
<protein>
    <submittedName>
        <fullName evidence="7">RNA polymerase sigma factor</fullName>
    </submittedName>
</protein>
<evidence type="ECO:0000256" key="1">
    <source>
        <dbReference type="ARBA" id="ARBA00010641"/>
    </source>
</evidence>